<keyword evidence="4 5" id="KW-0067">ATP-binding</keyword>
<dbReference type="Pfam" id="PF00069">
    <property type="entry name" value="Pkinase"/>
    <property type="match status" value="1"/>
</dbReference>
<dbReference type="GO" id="GO:0005524">
    <property type="term" value="F:ATP binding"/>
    <property type="evidence" value="ECO:0007669"/>
    <property type="project" value="UniProtKB-UniRule"/>
</dbReference>
<reference evidence="9 10" key="1">
    <citation type="submission" date="2019-03" db="EMBL/GenBank/DDBJ databases">
        <title>Genomic Encyclopedia of Type Strains, Phase IV (KMG-IV): sequencing the most valuable type-strain genomes for metagenomic binning, comparative biology and taxonomic classification.</title>
        <authorList>
            <person name="Goeker M."/>
        </authorList>
    </citation>
    <scope>NUCLEOTIDE SEQUENCE [LARGE SCALE GENOMIC DNA]</scope>
    <source>
        <strain evidence="9 10">DSM 46770</strain>
    </source>
</reference>
<keyword evidence="10" id="KW-1185">Reference proteome</keyword>
<dbReference type="GO" id="GO:0004674">
    <property type="term" value="F:protein serine/threonine kinase activity"/>
    <property type="evidence" value="ECO:0007669"/>
    <property type="project" value="UniProtKB-KW"/>
</dbReference>
<keyword evidence="9" id="KW-0723">Serine/threonine-protein kinase</keyword>
<dbReference type="Gene3D" id="3.30.200.20">
    <property type="entry name" value="Phosphorylase Kinase, domain 1"/>
    <property type="match status" value="1"/>
</dbReference>
<feature type="transmembrane region" description="Helical" evidence="7">
    <location>
        <begin position="329"/>
        <end position="351"/>
    </location>
</feature>
<keyword evidence="2 5" id="KW-0547">Nucleotide-binding</keyword>
<dbReference type="CDD" id="cd14014">
    <property type="entry name" value="STKc_PknB_like"/>
    <property type="match status" value="1"/>
</dbReference>
<evidence type="ECO:0000256" key="7">
    <source>
        <dbReference type="SAM" id="Phobius"/>
    </source>
</evidence>
<dbReference type="PROSITE" id="PS00107">
    <property type="entry name" value="PROTEIN_KINASE_ATP"/>
    <property type="match status" value="1"/>
</dbReference>
<dbReference type="InterPro" id="IPR000719">
    <property type="entry name" value="Prot_kinase_dom"/>
</dbReference>
<evidence type="ECO:0000256" key="4">
    <source>
        <dbReference type="ARBA" id="ARBA00022840"/>
    </source>
</evidence>
<dbReference type="Proteomes" id="UP000295281">
    <property type="component" value="Unassembled WGS sequence"/>
</dbReference>
<keyword evidence="1" id="KW-0808">Transferase</keyword>
<dbReference type="PROSITE" id="PS00108">
    <property type="entry name" value="PROTEIN_KINASE_ST"/>
    <property type="match status" value="1"/>
</dbReference>
<keyword evidence="7" id="KW-0472">Membrane</keyword>
<feature type="region of interest" description="Disordered" evidence="6">
    <location>
        <begin position="370"/>
        <end position="454"/>
    </location>
</feature>
<dbReference type="PANTHER" id="PTHR43289">
    <property type="entry name" value="MITOGEN-ACTIVATED PROTEIN KINASE KINASE KINASE 20-RELATED"/>
    <property type="match status" value="1"/>
</dbReference>
<organism evidence="9 10">
    <name type="scientific">Actinorugispora endophytica</name>
    <dbReference type="NCBI Taxonomy" id="1605990"/>
    <lineage>
        <taxon>Bacteria</taxon>
        <taxon>Bacillati</taxon>
        <taxon>Actinomycetota</taxon>
        <taxon>Actinomycetes</taxon>
        <taxon>Streptosporangiales</taxon>
        <taxon>Nocardiopsidaceae</taxon>
        <taxon>Actinorugispora</taxon>
    </lineage>
</organism>
<sequence length="551" mass="55805">MKTTNTPPIVLPSTATDLTPEDPSQIGSYRLLKRLGAGGMGVVYAGVDAHGGVVAVKVVHAEYAADPEFRARFAREVDLLGRVGGACAVPLLGADPQAARPWLATPFVSGSTLGGYVRRHGPIREPLLRGLAAGVAEALTRIHEAGIAHRDLKPANVILSPNGPRVLDFGIARAVDETALTRTGSVIGSPGWISPDHYRGAPATFADDVFAWGGLVAYAATGRPPFGKGSPDAIGYRVVHEEPDLDGFTGPLADLARAALDKDASKRPTAARLLTGIAAVGQRFAPSVSNASEATHVLSQVLDDNWTGVEAPSGVAFALETRRNRRFRALTVAASAVAAVALVVALGTAAVASGADSPLWSWIPALASGTAPDQQAAGPAGSDGRDGADGEDGKDAPPSPEASASPGGEPEEAEENGGREAPGSGGGSAESLTGTAVLGPTSQPGSGRPSGSLVVGFAPQGGSARWGVLADGAEVLCAWSFCQDRGGAVSDGAAGTVPSTPQALVDHLSGHARAEILAEVTYTVGDDGTARITRVVERHRAGADGAAPPWA</sequence>
<dbReference type="InterPro" id="IPR008271">
    <property type="entry name" value="Ser/Thr_kinase_AS"/>
</dbReference>
<feature type="binding site" evidence="5">
    <location>
        <position position="57"/>
    </location>
    <ligand>
        <name>ATP</name>
        <dbReference type="ChEBI" id="CHEBI:30616"/>
    </ligand>
</feature>
<evidence type="ECO:0000256" key="1">
    <source>
        <dbReference type="ARBA" id="ARBA00022679"/>
    </source>
</evidence>
<accession>A0A4R6UW54</accession>
<dbReference type="PANTHER" id="PTHR43289:SF34">
    <property type="entry name" value="SERINE_THREONINE-PROTEIN KINASE YBDM-RELATED"/>
    <property type="match status" value="1"/>
</dbReference>
<protein>
    <submittedName>
        <fullName evidence="9">Serine/threonine protein kinase</fullName>
    </submittedName>
</protein>
<feature type="compositionally biased region" description="Basic and acidic residues" evidence="6">
    <location>
        <begin position="383"/>
        <end position="395"/>
    </location>
</feature>
<evidence type="ECO:0000313" key="9">
    <source>
        <dbReference type="EMBL" id="TDQ51590.1"/>
    </source>
</evidence>
<evidence type="ECO:0000313" key="10">
    <source>
        <dbReference type="Proteomes" id="UP000295281"/>
    </source>
</evidence>
<keyword evidence="7" id="KW-0812">Transmembrane</keyword>
<evidence type="ECO:0000256" key="3">
    <source>
        <dbReference type="ARBA" id="ARBA00022777"/>
    </source>
</evidence>
<dbReference type="RefSeq" id="WP_243742572.1">
    <property type="nucleotide sequence ID" value="NZ_SNYN01000010.1"/>
</dbReference>
<dbReference type="SMART" id="SM00220">
    <property type="entry name" value="S_TKc"/>
    <property type="match status" value="1"/>
</dbReference>
<keyword evidence="7" id="KW-1133">Transmembrane helix</keyword>
<dbReference type="EMBL" id="SNYN01000010">
    <property type="protein sequence ID" value="TDQ51590.1"/>
    <property type="molecule type" value="Genomic_DNA"/>
</dbReference>
<proteinExistence type="predicted"/>
<dbReference type="AlphaFoldDB" id="A0A4R6UW54"/>
<evidence type="ECO:0000256" key="6">
    <source>
        <dbReference type="SAM" id="MobiDB-lite"/>
    </source>
</evidence>
<evidence type="ECO:0000259" key="8">
    <source>
        <dbReference type="PROSITE" id="PS50011"/>
    </source>
</evidence>
<feature type="domain" description="Protein kinase" evidence="8">
    <location>
        <begin position="29"/>
        <end position="285"/>
    </location>
</feature>
<dbReference type="SUPFAM" id="SSF56112">
    <property type="entry name" value="Protein kinase-like (PK-like)"/>
    <property type="match status" value="1"/>
</dbReference>
<gene>
    <name evidence="9" type="ORF">EV190_11079</name>
</gene>
<comment type="caution">
    <text evidence="9">The sequence shown here is derived from an EMBL/GenBank/DDBJ whole genome shotgun (WGS) entry which is preliminary data.</text>
</comment>
<evidence type="ECO:0000256" key="2">
    <source>
        <dbReference type="ARBA" id="ARBA00022741"/>
    </source>
</evidence>
<name>A0A4R6UW54_9ACTN</name>
<dbReference type="InterPro" id="IPR017441">
    <property type="entry name" value="Protein_kinase_ATP_BS"/>
</dbReference>
<dbReference type="Gene3D" id="1.10.510.10">
    <property type="entry name" value="Transferase(Phosphotransferase) domain 1"/>
    <property type="match status" value="1"/>
</dbReference>
<evidence type="ECO:0000256" key="5">
    <source>
        <dbReference type="PROSITE-ProRule" id="PRU10141"/>
    </source>
</evidence>
<keyword evidence="3 9" id="KW-0418">Kinase</keyword>
<dbReference type="InterPro" id="IPR011009">
    <property type="entry name" value="Kinase-like_dom_sf"/>
</dbReference>
<dbReference type="PROSITE" id="PS50011">
    <property type="entry name" value="PROTEIN_KINASE_DOM"/>
    <property type="match status" value="1"/>
</dbReference>